<keyword evidence="3" id="KW-1185">Reference proteome</keyword>
<accession>A0A843WLT4</accession>
<sequence length="60" mass="6429">MVQKEMRTSGNPADLKGGDPNGPGHTCRHSVQRGPRPRHIPLACPNSQAPLGPVHPCNKK</sequence>
<evidence type="ECO:0000313" key="3">
    <source>
        <dbReference type="Proteomes" id="UP000652761"/>
    </source>
</evidence>
<comment type="caution">
    <text evidence="2">The sequence shown here is derived from an EMBL/GenBank/DDBJ whole genome shotgun (WGS) entry which is preliminary data.</text>
</comment>
<organism evidence="2 3">
    <name type="scientific">Colocasia esculenta</name>
    <name type="common">Wild taro</name>
    <name type="synonym">Arum esculentum</name>
    <dbReference type="NCBI Taxonomy" id="4460"/>
    <lineage>
        <taxon>Eukaryota</taxon>
        <taxon>Viridiplantae</taxon>
        <taxon>Streptophyta</taxon>
        <taxon>Embryophyta</taxon>
        <taxon>Tracheophyta</taxon>
        <taxon>Spermatophyta</taxon>
        <taxon>Magnoliopsida</taxon>
        <taxon>Liliopsida</taxon>
        <taxon>Araceae</taxon>
        <taxon>Aroideae</taxon>
        <taxon>Colocasieae</taxon>
        <taxon>Colocasia</taxon>
    </lineage>
</organism>
<dbReference type="EMBL" id="NMUH01003636">
    <property type="protein sequence ID" value="MQM06481.1"/>
    <property type="molecule type" value="Genomic_DNA"/>
</dbReference>
<dbReference type="AlphaFoldDB" id="A0A843WLT4"/>
<evidence type="ECO:0000256" key="1">
    <source>
        <dbReference type="SAM" id="MobiDB-lite"/>
    </source>
</evidence>
<feature type="region of interest" description="Disordered" evidence="1">
    <location>
        <begin position="1"/>
        <end position="60"/>
    </location>
</feature>
<gene>
    <name evidence="2" type="ORF">Taro_039302</name>
</gene>
<proteinExistence type="predicted"/>
<name>A0A843WLT4_COLES</name>
<feature type="compositionally biased region" description="Basic residues" evidence="1">
    <location>
        <begin position="26"/>
        <end position="39"/>
    </location>
</feature>
<protein>
    <submittedName>
        <fullName evidence="2">Uncharacterized protein</fullName>
    </submittedName>
</protein>
<reference evidence="2" key="1">
    <citation type="submission" date="2017-07" db="EMBL/GenBank/DDBJ databases">
        <title>Taro Niue Genome Assembly and Annotation.</title>
        <authorList>
            <person name="Atibalentja N."/>
            <person name="Keating K."/>
            <person name="Fields C.J."/>
        </authorList>
    </citation>
    <scope>NUCLEOTIDE SEQUENCE</scope>
    <source>
        <strain evidence="2">Niue_2</strain>
        <tissue evidence="2">Leaf</tissue>
    </source>
</reference>
<evidence type="ECO:0000313" key="2">
    <source>
        <dbReference type="EMBL" id="MQM06481.1"/>
    </source>
</evidence>
<dbReference type="Proteomes" id="UP000652761">
    <property type="component" value="Unassembled WGS sequence"/>
</dbReference>